<dbReference type="GO" id="GO:0006351">
    <property type="term" value="P:DNA-templated transcription"/>
    <property type="evidence" value="ECO:0007669"/>
    <property type="project" value="InterPro"/>
</dbReference>
<feature type="region of interest" description="Disordered" evidence="6">
    <location>
        <begin position="422"/>
        <end position="444"/>
    </location>
</feature>
<feature type="domain" description="Zn(2)-C6 fungal-type" evidence="7">
    <location>
        <begin position="175"/>
        <end position="205"/>
    </location>
</feature>
<evidence type="ECO:0000256" key="5">
    <source>
        <dbReference type="ARBA" id="ARBA00023242"/>
    </source>
</evidence>
<dbReference type="PROSITE" id="PS50048">
    <property type="entry name" value="ZN2_CY6_FUNGAL_2"/>
    <property type="match status" value="1"/>
</dbReference>
<dbReference type="Gene3D" id="4.10.240.10">
    <property type="entry name" value="Zn(2)-C6 fungal-type DNA-binding domain"/>
    <property type="match status" value="1"/>
</dbReference>
<accession>A0A9P8HHY5</accession>
<keyword evidence="3" id="KW-0805">Transcription regulation</keyword>
<gene>
    <name evidence="8" type="ORF">TsFJ059_003126</name>
</gene>
<evidence type="ECO:0000256" key="6">
    <source>
        <dbReference type="SAM" id="MobiDB-lite"/>
    </source>
</evidence>
<keyword evidence="5" id="KW-0539">Nucleus</keyword>
<dbReference type="PANTHER" id="PTHR47338">
    <property type="entry name" value="ZN(II)2CYS6 TRANSCRIPTION FACTOR (EUROFUNG)-RELATED"/>
    <property type="match status" value="1"/>
</dbReference>
<dbReference type="InterPro" id="IPR036864">
    <property type="entry name" value="Zn2-C6_fun-type_DNA-bd_sf"/>
</dbReference>
<dbReference type="Proteomes" id="UP000826573">
    <property type="component" value="Unassembled WGS sequence"/>
</dbReference>
<dbReference type="GO" id="GO:0003677">
    <property type="term" value="F:DNA binding"/>
    <property type="evidence" value="ECO:0007669"/>
    <property type="project" value="InterPro"/>
</dbReference>
<keyword evidence="9" id="KW-1185">Reference proteome</keyword>
<dbReference type="AlphaFoldDB" id="A0A9P8HHY5"/>
<dbReference type="InterPro" id="IPR050815">
    <property type="entry name" value="TF_fung"/>
</dbReference>
<dbReference type="PANTHER" id="PTHR47338:SF20">
    <property type="entry name" value="ZN(II)2CYS6 TRANSCRIPTION FACTOR (EUROFUNG)"/>
    <property type="match status" value="1"/>
</dbReference>
<dbReference type="SMART" id="SM00066">
    <property type="entry name" value="GAL4"/>
    <property type="match status" value="1"/>
</dbReference>
<evidence type="ECO:0000256" key="4">
    <source>
        <dbReference type="ARBA" id="ARBA00023163"/>
    </source>
</evidence>
<evidence type="ECO:0000259" key="7">
    <source>
        <dbReference type="PROSITE" id="PS50048"/>
    </source>
</evidence>
<dbReference type="CDD" id="cd00067">
    <property type="entry name" value="GAL4"/>
    <property type="match status" value="1"/>
</dbReference>
<dbReference type="GO" id="GO:0000981">
    <property type="term" value="F:DNA-binding transcription factor activity, RNA polymerase II-specific"/>
    <property type="evidence" value="ECO:0007669"/>
    <property type="project" value="InterPro"/>
</dbReference>
<dbReference type="Pfam" id="PF00172">
    <property type="entry name" value="Zn_clus"/>
    <property type="match status" value="1"/>
</dbReference>
<organism evidence="8 9">
    <name type="scientific">Trichoderma semiorbis</name>
    <dbReference type="NCBI Taxonomy" id="1491008"/>
    <lineage>
        <taxon>Eukaryota</taxon>
        <taxon>Fungi</taxon>
        <taxon>Dikarya</taxon>
        <taxon>Ascomycota</taxon>
        <taxon>Pezizomycotina</taxon>
        <taxon>Sordariomycetes</taxon>
        <taxon>Hypocreomycetidae</taxon>
        <taxon>Hypocreales</taxon>
        <taxon>Hypocreaceae</taxon>
        <taxon>Trichoderma</taxon>
    </lineage>
</organism>
<dbReference type="PROSITE" id="PS00463">
    <property type="entry name" value="ZN2_CY6_FUNGAL_1"/>
    <property type="match status" value="1"/>
</dbReference>
<name>A0A9P8HHY5_9HYPO</name>
<dbReference type="GO" id="GO:0005634">
    <property type="term" value="C:nucleus"/>
    <property type="evidence" value="ECO:0007669"/>
    <property type="project" value="UniProtKB-SubCell"/>
</dbReference>
<evidence type="ECO:0000256" key="2">
    <source>
        <dbReference type="ARBA" id="ARBA00022723"/>
    </source>
</evidence>
<dbReference type="InterPro" id="IPR007219">
    <property type="entry name" value="XnlR_reg_dom"/>
</dbReference>
<feature type="compositionally biased region" description="Low complexity" evidence="6">
    <location>
        <begin position="434"/>
        <end position="444"/>
    </location>
</feature>
<dbReference type="CDD" id="cd12148">
    <property type="entry name" value="fungal_TF_MHR"/>
    <property type="match status" value="1"/>
</dbReference>
<protein>
    <recommendedName>
        <fullName evidence="7">Zn(2)-C6 fungal-type domain-containing protein</fullName>
    </recommendedName>
</protein>
<evidence type="ECO:0000256" key="1">
    <source>
        <dbReference type="ARBA" id="ARBA00004123"/>
    </source>
</evidence>
<sequence>MFLPIFTATSLFKPDINQRQGHMQGLKEMIRLRGGVHGLGSFKPLQHLLIRHSVPRAAISFQKAKLLPPDLIGQLFHNYPKSSRFYGEPGSMWQQSSRIGVDSKLLDLIRTVECLLQDTGAWFEAPDTSPFDTLDLNTIYSMIISINLDLFIRNSDDQYQVETTSSGSMASPVNACKACRNSKRKCNRGLPICSTCLRFGRLCVYEGNAGQDSTHGIVPEVPGPSRSSLTVLNATFGTALQKEARSILGTPDEVRQTASTYFSSVHHRLPIISESRFHENLSRLFVPSGIDFTTLCLCMKLIQQNPVQQNVRTRDISSPHYLVAKSSIGLLEAAGFDTLDAIQSRLLLALYEIGHGIYPAASISIGSCARLARNLGLSRDSWRSQDTDVEERKRTWWAVHNLDRFTALCGGDAIFASEDATTETHLPSNDEHVSSTATSETSTATISTPAPFHVGPFARECQVAHLIGRVIQHVYHPVTDVDFRSRERAQLERTLKAFLSILIDEELEFSTYCGALGMCISSLYALYIPPIVRNDLDNGWDFQNLEIVSTQMAALSQHLLKSAENESNLIMMSHFIPYSLYQTAAIQLNLYRRSQNIAFKTNAESIIQILTYMSRRWHTAAKYLTALEFDNPPMTLPPQGFYLSASSLDNDSGN</sequence>
<proteinExistence type="predicted"/>
<comment type="caution">
    <text evidence="8">The sequence shown here is derived from an EMBL/GenBank/DDBJ whole genome shotgun (WGS) entry which is preliminary data.</text>
</comment>
<evidence type="ECO:0000256" key="3">
    <source>
        <dbReference type="ARBA" id="ARBA00023015"/>
    </source>
</evidence>
<dbReference type="GO" id="GO:0008270">
    <property type="term" value="F:zinc ion binding"/>
    <property type="evidence" value="ECO:0007669"/>
    <property type="project" value="InterPro"/>
</dbReference>
<dbReference type="SUPFAM" id="SSF57701">
    <property type="entry name" value="Zn2/Cys6 DNA-binding domain"/>
    <property type="match status" value="1"/>
</dbReference>
<dbReference type="Pfam" id="PF04082">
    <property type="entry name" value="Fungal_trans"/>
    <property type="match status" value="1"/>
</dbReference>
<dbReference type="SMART" id="SM00906">
    <property type="entry name" value="Fungal_trans"/>
    <property type="match status" value="1"/>
</dbReference>
<comment type="subcellular location">
    <subcellularLocation>
        <location evidence="1">Nucleus</location>
    </subcellularLocation>
</comment>
<dbReference type="EMBL" id="JAIMJC010000003">
    <property type="protein sequence ID" value="KAH0528238.1"/>
    <property type="molecule type" value="Genomic_DNA"/>
</dbReference>
<reference evidence="8 9" key="1">
    <citation type="submission" date="2021-08" db="EMBL/GenBank/DDBJ databases">
        <title>The highly contiguous genome resource for Trichoderma semiorbis FJ059, a fungal antagonistic to plant pathogens.</title>
        <authorList>
            <person name="Liu T."/>
        </authorList>
    </citation>
    <scope>NUCLEOTIDE SEQUENCE [LARGE SCALE GENOMIC DNA]</scope>
    <source>
        <strain evidence="8 9">FJ059</strain>
    </source>
</reference>
<evidence type="ECO:0000313" key="8">
    <source>
        <dbReference type="EMBL" id="KAH0528238.1"/>
    </source>
</evidence>
<dbReference type="InterPro" id="IPR001138">
    <property type="entry name" value="Zn2Cys6_DnaBD"/>
</dbReference>
<keyword evidence="4" id="KW-0804">Transcription</keyword>
<evidence type="ECO:0000313" key="9">
    <source>
        <dbReference type="Proteomes" id="UP000826573"/>
    </source>
</evidence>
<keyword evidence="2" id="KW-0479">Metal-binding</keyword>